<evidence type="ECO:0000313" key="2">
    <source>
        <dbReference type="EMBL" id="GAA0156328.1"/>
    </source>
</evidence>
<reference evidence="2 3" key="1">
    <citation type="submission" date="2024-01" db="EMBL/GenBank/DDBJ databases">
        <title>The complete chloroplast genome sequence of Lithospermum erythrorhizon: insights into the phylogenetic relationship among Boraginaceae species and the maternal lineages of purple gromwells.</title>
        <authorList>
            <person name="Okada T."/>
            <person name="Watanabe K."/>
        </authorList>
    </citation>
    <scope>NUCLEOTIDE SEQUENCE [LARGE SCALE GENOMIC DNA]</scope>
</reference>
<accession>A0AAV3PZ55</accession>
<dbReference type="Proteomes" id="UP001454036">
    <property type="component" value="Unassembled WGS sequence"/>
</dbReference>
<dbReference type="EMBL" id="BAABME010019171">
    <property type="protein sequence ID" value="GAA0156328.1"/>
    <property type="molecule type" value="Genomic_DNA"/>
</dbReference>
<dbReference type="PANTHER" id="PTHR37610">
    <property type="entry name" value="CCHC-TYPE DOMAIN-CONTAINING PROTEIN"/>
    <property type="match status" value="1"/>
</dbReference>
<sequence length="129" mass="14574">MESNHSLEDVYDHHEASTNMVSERDNHDPDVNFFANANVPLALLPSTAAIAEAYALIAVFDQLQLHHSYHPIYVLSTRFLNTQNYHHLRRSIEISLLAKNKLSFVNGEFPLPEDLAMAAEWGICNGMLI</sequence>
<dbReference type="Pfam" id="PF14244">
    <property type="entry name" value="Retrotran_gag_3"/>
    <property type="match status" value="1"/>
</dbReference>
<dbReference type="PANTHER" id="PTHR37610:SF97">
    <property type="entry name" value="RETROTRANSPOSON GAG DOMAIN-CONTAINING PROTEIN"/>
    <property type="match status" value="1"/>
</dbReference>
<name>A0AAV3PZ55_LITER</name>
<organism evidence="2 3">
    <name type="scientific">Lithospermum erythrorhizon</name>
    <name type="common">Purple gromwell</name>
    <name type="synonym">Lithospermum officinale var. erythrorhizon</name>
    <dbReference type="NCBI Taxonomy" id="34254"/>
    <lineage>
        <taxon>Eukaryota</taxon>
        <taxon>Viridiplantae</taxon>
        <taxon>Streptophyta</taxon>
        <taxon>Embryophyta</taxon>
        <taxon>Tracheophyta</taxon>
        <taxon>Spermatophyta</taxon>
        <taxon>Magnoliopsida</taxon>
        <taxon>eudicotyledons</taxon>
        <taxon>Gunneridae</taxon>
        <taxon>Pentapetalae</taxon>
        <taxon>asterids</taxon>
        <taxon>lamiids</taxon>
        <taxon>Boraginales</taxon>
        <taxon>Boraginaceae</taxon>
        <taxon>Boraginoideae</taxon>
        <taxon>Lithospermeae</taxon>
        <taxon>Lithospermum</taxon>
    </lineage>
</organism>
<feature type="domain" description="Retrotransposon Copia-like N-terminal" evidence="1">
    <location>
        <begin position="66"/>
        <end position="112"/>
    </location>
</feature>
<evidence type="ECO:0000259" key="1">
    <source>
        <dbReference type="Pfam" id="PF14244"/>
    </source>
</evidence>
<dbReference type="InterPro" id="IPR029472">
    <property type="entry name" value="Copia-like_N"/>
</dbReference>
<protein>
    <recommendedName>
        <fullName evidence="1">Retrotransposon Copia-like N-terminal domain-containing protein</fullName>
    </recommendedName>
</protein>
<comment type="caution">
    <text evidence="2">The sequence shown here is derived from an EMBL/GenBank/DDBJ whole genome shotgun (WGS) entry which is preliminary data.</text>
</comment>
<dbReference type="AlphaFoldDB" id="A0AAV3PZ55"/>
<keyword evidence="3" id="KW-1185">Reference proteome</keyword>
<evidence type="ECO:0000313" key="3">
    <source>
        <dbReference type="Proteomes" id="UP001454036"/>
    </source>
</evidence>
<proteinExistence type="predicted"/>
<gene>
    <name evidence="2" type="ORF">LIER_38256</name>
</gene>